<reference evidence="2 3" key="1">
    <citation type="submission" date="2015-04" db="EMBL/GenBank/DDBJ databases">
        <title>Complete genome sequence of Schizopora paradoxa KUC8140, a cosmopolitan wood degrader in East Asia.</title>
        <authorList>
            <consortium name="DOE Joint Genome Institute"/>
            <person name="Min B."/>
            <person name="Park H."/>
            <person name="Jang Y."/>
            <person name="Kim J.-J."/>
            <person name="Kim K.H."/>
            <person name="Pangilinan J."/>
            <person name="Lipzen A."/>
            <person name="Riley R."/>
            <person name="Grigoriev I.V."/>
            <person name="Spatafora J.W."/>
            <person name="Choi I.-G."/>
        </authorList>
    </citation>
    <scope>NUCLEOTIDE SEQUENCE [LARGE SCALE GENOMIC DNA]</scope>
    <source>
        <strain evidence="2 3">KUC8140</strain>
    </source>
</reference>
<dbReference type="Proteomes" id="UP000053477">
    <property type="component" value="Unassembled WGS sequence"/>
</dbReference>
<keyword evidence="3" id="KW-1185">Reference proteome</keyword>
<evidence type="ECO:0000313" key="2">
    <source>
        <dbReference type="EMBL" id="KLO18283.1"/>
    </source>
</evidence>
<dbReference type="InParanoid" id="A0A0H2S991"/>
<evidence type="ECO:0000313" key="3">
    <source>
        <dbReference type="Proteomes" id="UP000053477"/>
    </source>
</evidence>
<name>A0A0H2S991_9AGAM</name>
<evidence type="ECO:0000256" key="1">
    <source>
        <dbReference type="SAM" id="SignalP"/>
    </source>
</evidence>
<proteinExistence type="predicted"/>
<gene>
    <name evidence="2" type="ORF">SCHPADRAFT_128215</name>
</gene>
<protein>
    <submittedName>
        <fullName evidence="2">Uncharacterized protein</fullName>
    </submittedName>
</protein>
<organism evidence="2 3">
    <name type="scientific">Schizopora paradoxa</name>
    <dbReference type="NCBI Taxonomy" id="27342"/>
    <lineage>
        <taxon>Eukaryota</taxon>
        <taxon>Fungi</taxon>
        <taxon>Dikarya</taxon>
        <taxon>Basidiomycota</taxon>
        <taxon>Agaricomycotina</taxon>
        <taxon>Agaricomycetes</taxon>
        <taxon>Hymenochaetales</taxon>
        <taxon>Schizoporaceae</taxon>
        <taxon>Schizopora</taxon>
    </lineage>
</organism>
<keyword evidence="1" id="KW-0732">Signal</keyword>
<feature type="chain" id="PRO_5005202136" evidence="1">
    <location>
        <begin position="17"/>
        <end position="90"/>
    </location>
</feature>
<dbReference type="EMBL" id="KQ085896">
    <property type="protein sequence ID" value="KLO18283.1"/>
    <property type="molecule type" value="Genomic_DNA"/>
</dbReference>
<sequence length="90" mass="10355">MITFALHVAITSAVLPFHYTLLMDFFCCIPFVTDFVIPSINTFDDFINILIRNDTFDAFIVQMGGLVQRVLQQGQSLYITTMEDRKRTTI</sequence>
<feature type="signal peptide" evidence="1">
    <location>
        <begin position="1"/>
        <end position="16"/>
    </location>
</feature>
<dbReference type="AlphaFoldDB" id="A0A0H2S991"/>
<accession>A0A0H2S991</accession>